<dbReference type="AlphaFoldDB" id="Q5FN35"/>
<protein>
    <submittedName>
        <fullName evidence="1">Uncharacterized protein</fullName>
    </submittedName>
</protein>
<dbReference type="KEGG" id="gox:GOX2481"/>
<evidence type="ECO:0000313" key="2">
    <source>
        <dbReference type="Proteomes" id="UP000006375"/>
    </source>
</evidence>
<reference evidence="1 2" key="1">
    <citation type="journal article" date="2005" name="Nat. Biotechnol.">
        <title>Complete genome sequence of the acetic acid bacterium Gluconobacter oxydans.</title>
        <authorList>
            <person name="Prust C."/>
            <person name="Hoffmeister M."/>
            <person name="Liesegang H."/>
            <person name="Wiezer A."/>
            <person name="Fricke W.F."/>
            <person name="Ehrenreich A."/>
            <person name="Gottschalk G."/>
            <person name="Deppenmeier U."/>
        </authorList>
    </citation>
    <scope>NUCLEOTIDE SEQUENCE [LARGE SCALE GENOMIC DNA]</scope>
    <source>
        <strain evidence="1 2">621H</strain>
    </source>
</reference>
<evidence type="ECO:0000313" key="1">
    <source>
        <dbReference type="EMBL" id="AAW62212.1"/>
    </source>
</evidence>
<gene>
    <name evidence="1" type="ordered locus">GOX2481</name>
</gene>
<organism evidence="1 2">
    <name type="scientific">Gluconobacter oxydans (strain 621H)</name>
    <name type="common">Gluconobacter suboxydans</name>
    <dbReference type="NCBI Taxonomy" id="290633"/>
    <lineage>
        <taxon>Bacteria</taxon>
        <taxon>Pseudomonadati</taxon>
        <taxon>Pseudomonadota</taxon>
        <taxon>Alphaproteobacteria</taxon>
        <taxon>Acetobacterales</taxon>
        <taxon>Acetobacteraceae</taxon>
        <taxon>Gluconobacter</taxon>
    </lineage>
</organism>
<dbReference type="HOGENOM" id="CLU_2450444_0_0_5"/>
<dbReference type="STRING" id="290633.GOX2481"/>
<keyword evidence="2" id="KW-1185">Reference proteome</keyword>
<name>Q5FN35_GLUOX</name>
<dbReference type="Proteomes" id="UP000006375">
    <property type="component" value="Chromosome"/>
</dbReference>
<sequence>MEYGWNQAVERCIERIPEELYTRPANVAALEAMVKVLEDENEKFRNAMSAIATHVGGFASPNCSVDFMTSAIPEDVRLSFTALTRDGGV</sequence>
<dbReference type="EMBL" id="CP000009">
    <property type="protein sequence ID" value="AAW62212.1"/>
    <property type="molecule type" value="Genomic_DNA"/>
</dbReference>
<proteinExistence type="predicted"/>
<accession>Q5FN35</accession>